<evidence type="ECO:0000256" key="1">
    <source>
        <dbReference type="SAM" id="MobiDB-lite"/>
    </source>
</evidence>
<keyword evidence="2" id="KW-1133">Transmembrane helix</keyword>
<keyword evidence="2" id="KW-0472">Membrane</keyword>
<reference evidence="4" key="1">
    <citation type="journal article" date="2019" name="Int. J. Syst. Evol. Microbiol.">
        <title>The Global Catalogue of Microorganisms (GCM) 10K type strain sequencing project: providing services to taxonomists for standard genome sequencing and annotation.</title>
        <authorList>
            <consortium name="The Broad Institute Genomics Platform"/>
            <consortium name="The Broad Institute Genome Sequencing Center for Infectious Disease"/>
            <person name="Wu L."/>
            <person name="Ma J."/>
        </authorList>
    </citation>
    <scope>NUCLEOTIDE SEQUENCE [LARGE SCALE GENOMIC DNA]</scope>
    <source>
        <strain evidence="4">KACC 14249</strain>
    </source>
</reference>
<comment type="caution">
    <text evidence="3">The sequence shown here is derived from an EMBL/GenBank/DDBJ whole genome shotgun (WGS) entry which is preliminary data.</text>
</comment>
<evidence type="ECO:0000313" key="4">
    <source>
        <dbReference type="Proteomes" id="UP001596189"/>
    </source>
</evidence>
<organism evidence="3 4">
    <name type="scientific">Angustibacter luteus</name>
    <dbReference type="NCBI Taxonomy" id="658456"/>
    <lineage>
        <taxon>Bacteria</taxon>
        <taxon>Bacillati</taxon>
        <taxon>Actinomycetota</taxon>
        <taxon>Actinomycetes</taxon>
        <taxon>Kineosporiales</taxon>
        <taxon>Kineosporiaceae</taxon>
    </lineage>
</organism>
<protein>
    <submittedName>
        <fullName evidence="3">DUF3105 domain-containing protein</fullName>
    </submittedName>
</protein>
<proteinExistence type="predicted"/>
<feature type="region of interest" description="Disordered" evidence="1">
    <location>
        <begin position="79"/>
        <end position="98"/>
    </location>
</feature>
<sequence length="245" mass="26258">MAAKKADQDRKARIAQMQREAKAAERRRSLIIVGVAVVAVLAIAGAVTFSIVTDDSRVPGGELKSLGVSASAASCNAITDDPTTGSGSHVGPGTDKPDVTSVKYATVPPTSGEHFVTPEYPARQFYTADDRPAMETLVHNLEHGYTILWYDDTVSEKQVSDLKAISREANDQPQAQQKFIVSAWDPAYGAFPSGKHFGLSHWSADAKDNTKQTGHRQLCGNVSGEVVATFIDAHPRTEAPEPNAQ</sequence>
<feature type="transmembrane region" description="Helical" evidence="2">
    <location>
        <begin position="29"/>
        <end position="52"/>
    </location>
</feature>
<keyword evidence="4" id="KW-1185">Reference proteome</keyword>
<keyword evidence="2" id="KW-0812">Transmembrane</keyword>
<dbReference type="RefSeq" id="WP_345715083.1">
    <property type="nucleotide sequence ID" value="NZ_BAABFP010000002.1"/>
</dbReference>
<evidence type="ECO:0000313" key="3">
    <source>
        <dbReference type="EMBL" id="MFC6008224.1"/>
    </source>
</evidence>
<gene>
    <name evidence="3" type="ORF">ACFQDO_13895</name>
</gene>
<dbReference type="Pfam" id="PF11303">
    <property type="entry name" value="DUF3105"/>
    <property type="match status" value="1"/>
</dbReference>
<dbReference type="EMBL" id="JBHSRD010000004">
    <property type="protein sequence ID" value="MFC6008224.1"/>
    <property type="molecule type" value="Genomic_DNA"/>
</dbReference>
<evidence type="ECO:0000256" key="2">
    <source>
        <dbReference type="SAM" id="Phobius"/>
    </source>
</evidence>
<dbReference type="Proteomes" id="UP001596189">
    <property type="component" value="Unassembled WGS sequence"/>
</dbReference>
<dbReference type="InterPro" id="IPR021454">
    <property type="entry name" value="DUF3105"/>
</dbReference>
<accession>A0ABW1JGA3</accession>
<name>A0ABW1JGA3_9ACTN</name>